<dbReference type="AlphaFoldDB" id="A0AAV7H363"/>
<protein>
    <submittedName>
        <fullName evidence="1">Uncharacterized protein</fullName>
    </submittedName>
</protein>
<comment type="caution">
    <text evidence="1">The sequence shown here is derived from an EMBL/GenBank/DDBJ whole genome shotgun (WGS) entry which is preliminary data.</text>
</comment>
<accession>A0AAV7H363</accession>
<name>A0AAV7H363_DENCH</name>
<evidence type="ECO:0000313" key="2">
    <source>
        <dbReference type="Proteomes" id="UP000775213"/>
    </source>
</evidence>
<gene>
    <name evidence="1" type="ORF">IEQ34_009698</name>
</gene>
<dbReference type="EMBL" id="JAGFBR010000009">
    <property type="protein sequence ID" value="KAH0462123.1"/>
    <property type="molecule type" value="Genomic_DNA"/>
</dbReference>
<proteinExistence type="predicted"/>
<sequence>MGGFLSQTVGIPQSFLSPPLSWDVDLELLQHKPLQSGALELALLLCSTSNTSAVHSSLTTDWTHLGRSTTSSRPGDCIGAFPVNISSSRTPKLYTSDFGVTFLVSMVSGARYPTTTRDGDAAVLMMGARPKSMTHASSSCVSRTFEDFMLPWANLPPPSA</sequence>
<evidence type="ECO:0000313" key="1">
    <source>
        <dbReference type="EMBL" id="KAH0462123.1"/>
    </source>
</evidence>
<keyword evidence="2" id="KW-1185">Reference proteome</keyword>
<reference evidence="1 2" key="1">
    <citation type="journal article" date="2021" name="Hortic Res">
        <title>Chromosome-scale assembly of the Dendrobium chrysotoxum genome enhances the understanding of orchid evolution.</title>
        <authorList>
            <person name="Zhang Y."/>
            <person name="Zhang G.Q."/>
            <person name="Zhang D."/>
            <person name="Liu X.D."/>
            <person name="Xu X.Y."/>
            <person name="Sun W.H."/>
            <person name="Yu X."/>
            <person name="Zhu X."/>
            <person name="Wang Z.W."/>
            <person name="Zhao X."/>
            <person name="Zhong W.Y."/>
            <person name="Chen H."/>
            <person name="Yin W.L."/>
            <person name="Huang T."/>
            <person name="Niu S.C."/>
            <person name="Liu Z.J."/>
        </authorList>
    </citation>
    <scope>NUCLEOTIDE SEQUENCE [LARGE SCALE GENOMIC DNA]</scope>
    <source>
        <strain evidence="1">Lindl</strain>
    </source>
</reference>
<organism evidence="1 2">
    <name type="scientific">Dendrobium chrysotoxum</name>
    <name type="common">Orchid</name>
    <dbReference type="NCBI Taxonomy" id="161865"/>
    <lineage>
        <taxon>Eukaryota</taxon>
        <taxon>Viridiplantae</taxon>
        <taxon>Streptophyta</taxon>
        <taxon>Embryophyta</taxon>
        <taxon>Tracheophyta</taxon>
        <taxon>Spermatophyta</taxon>
        <taxon>Magnoliopsida</taxon>
        <taxon>Liliopsida</taxon>
        <taxon>Asparagales</taxon>
        <taxon>Orchidaceae</taxon>
        <taxon>Epidendroideae</taxon>
        <taxon>Malaxideae</taxon>
        <taxon>Dendrobiinae</taxon>
        <taxon>Dendrobium</taxon>
    </lineage>
</organism>
<dbReference type="Proteomes" id="UP000775213">
    <property type="component" value="Unassembled WGS sequence"/>
</dbReference>